<dbReference type="EMBL" id="HBGA01110669">
    <property type="protein sequence ID" value="CAD9030085.1"/>
    <property type="molecule type" value="Transcribed_RNA"/>
</dbReference>
<dbReference type="PRINTS" id="PR00991">
    <property type="entry name" value="6PFRUCTKNASE"/>
</dbReference>
<dbReference type="EMBL" id="HBGA01110668">
    <property type="protein sequence ID" value="CAD9030084.1"/>
    <property type="molecule type" value="Transcribed_RNA"/>
</dbReference>
<evidence type="ECO:0000313" key="5">
    <source>
        <dbReference type="EMBL" id="CAD9030084.1"/>
    </source>
</evidence>
<dbReference type="InterPro" id="IPR003094">
    <property type="entry name" value="6Pfruct_kin"/>
</dbReference>
<evidence type="ECO:0000256" key="1">
    <source>
        <dbReference type="ARBA" id="ARBA00022741"/>
    </source>
</evidence>
<dbReference type="Gene3D" id="3.40.50.1240">
    <property type="entry name" value="Phosphoglycerate mutase-like"/>
    <property type="match status" value="1"/>
</dbReference>
<dbReference type="SUPFAM" id="SSF53254">
    <property type="entry name" value="Phosphoglycerate mutase-like"/>
    <property type="match status" value="1"/>
</dbReference>
<dbReference type="InterPro" id="IPR027417">
    <property type="entry name" value="P-loop_NTPase"/>
</dbReference>
<dbReference type="PANTHER" id="PTHR10606:SF49">
    <property type="entry name" value="6-PHOSPHOFRUCTO-2-KINASE DOMAIN-CONTAINING PROTEIN"/>
    <property type="match status" value="1"/>
</dbReference>
<dbReference type="GO" id="GO:0005829">
    <property type="term" value="C:cytosol"/>
    <property type="evidence" value="ECO:0007669"/>
    <property type="project" value="TreeGrafter"/>
</dbReference>
<evidence type="ECO:0000256" key="3">
    <source>
        <dbReference type="SAM" id="MobiDB-lite"/>
    </source>
</evidence>
<name>A0A6U8IDL3_9EUGL</name>
<sequence>MADVAVHVEDTESIIECPSNPSLTTTQSEGLLECVSSATIRCHSSYYLGSSDPQAFRLFSADRERASLTRHHPHVCLAMVGLPGRGKSFIARKVEVFMKWKAGHEVVKLFNVGKYRRTNVEAQESGKAAFFDPSNANAVAAREQAAKEAMAEMLRFFETGGEVGILDATNSTKERRDWIVRECHAKNVAVVFIESICDDPEVLHENFLNKVRHSPDFRGMTQFEAMADLMDRIQNYERVYETINDDSTTYIKLFNLQSKVMCNKAYGSFTKSLLPYLTAVHIAPRPIWLVRAGLPAGQHEDDVEERHNPCAENKIAPLSDEGVQFAVALAEFVGTRSRKYMDQIKSANPHHFNDCAPQNDREHVHRVSRSDGQVDDGAICKVMCSTLPRSLATCEHLQDIADTEVYAALNPLDKGVFDGMRLKDIEQKSPKFHQMFEADRVNVRFPGGESIGDLVGRLESLLIEAEQQTAPVLICSHVSTSQVLYAYFCQVPINEACYIPIDPYVVHQFRPLMGGTWDHKRFQLDSSGLRPELIPVSSSIRRGQASPKSPSVQSLQKGLSRIESSTGLSRIESGTGFSRLTSSESSPS</sequence>
<dbReference type="GO" id="GO:0003873">
    <property type="term" value="F:6-phosphofructo-2-kinase activity"/>
    <property type="evidence" value="ECO:0007669"/>
    <property type="project" value="InterPro"/>
</dbReference>
<proteinExistence type="predicted"/>
<dbReference type="FunFam" id="3.40.50.300:FF:000644">
    <property type="entry name" value="GpmB, Fructose-2,6-bisphosphatase"/>
    <property type="match status" value="1"/>
</dbReference>
<feature type="domain" description="6-phosphofructo-2-kinase" evidence="4">
    <location>
        <begin position="71"/>
        <end position="283"/>
    </location>
</feature>
<dbReference type="PANTHER" id="PTHR10606">
    <property type="entry name" value="6-PHOSPHOFRUCTO-2-KINASE/FRUCTOSE-2,6-BISPHOSPHATASE"/>
    <property type="match status" value="1"/>
</dbReference>
<dbReference type="Pfam" id="PF00300">
    <property type="entry name" value="His_Phos_1"/>
    <property type="match status" value="1"/>
</dbReference>
<evidence type="ECO:0000313" key="6">
    <source>
        <dbReference type="EMBL" id="CAD9030085.1"/>
    </source>
</evidence>
<dbReference type="GO" id="GO:0006000">
    <property type="term" value="P:fructose metabolic process"/>
    <property type="evidence" value="ECO:0007669"/>
    <property type="project" value="InterPro"/>
</dbReference>
<accession>A0A6U8IDL3</accession>
<evidence type="ECO:0000256" key="2">
    <source>
        <dbReference type="ARBA" id="ARBA00022840"/>
    </source>
</evidence>
<keyword evidence="2" id="KW-0067">ATP-binding</keyword>
<evidence type="ECO:0000259" key="4">
    <source>
        <dbReference type="Pfam" id="PF01591"/>
    </source>
</evidence>
<dbReference type="GO" id="GO:0006003">
    <property type="term" value="P:fructose 2,6-bisphosphate metabolic process"/>
    <property type="evidence" value="ECO:0007669"/>
    <property type="project" value="InterPro"/>
</dbReference>
<dbReference type="GO" id="GO:0005524">
    <property type="term" value="F:ATP binding"/>
    <property type="evidence" value="ECO:0007669"/>
    <property type="project" value="UniProtKB-KW"/>
</dbReference>
<feature type="compositionally biased region" description="Polar residues" evidence="3">
    <location>
        <begin position="539"/>
        <end position="568"/>
    </location>
</feature>
<organism evidence="6">
    <name type="scientific">Eutreptiella gymnastica</name>
    <dbReference type="NCBI Taxonomy" id="73025"/>
    <lineage>
        <taxon>Eukaryota</taxon>
        <taxon>Discoba</taxon>
        <taxon>Euglenozoa</taxon>
        <taxon>Euglenida</taxon>
        <taxon>Spirocuta</taxon>
        <taxon>Euglenophyceae</taxon>
        <taxon>Eutreptiales</taxon>
        <taxon>Eutreptiaceae</taxon>
        <taxon>Eutreptiella</taxon>
    </lineage>
</organism>
<dbReference type="AlphaFoldDB" id="A0A6U8IDL3"/>
<keyword evidence="1" id="KW-0547">Nucleotide-binding</keyword>
<protein>
    <recommendedName>
        <fullName evidence="4">6-phosphofructo-2-kinase domain-containing protein</fullName>
    </recommendedName>
</protein>
<dbReference type="SUPFAM" id="SSF52540">
    <property type="entry name" value="P-loop containing nucleoside triphosphate hydrolases"/>
    <property type="match status" value="1"/>
</dbReference>
<dbReference type="InterPro" id="IPR029033">
    <property type="entry name" value="His_PPase_superfam"/>
</dbReference>
<dbReference type="GO" id="GO:0004331">
    <property type="term" value="F:fructose-2,6-bisphosphate 2-phosphatase activity"/>
    <property type="evidence" value="ECO:0007669"/>
    <property type="project" value="TreeGrafter"/>
</dbReference>
<feature type="region of interest" description="Disordered" evidence="3">
    <location>
        <begin position="539"/>
        <end position="588"/>
    </location>
</feature>
<dbReference type="Gene3D" id="3.40.50.300">
    <property type="entry name" value="P-loop containing nucleotide triphosphate hydrolases"/>
    <property type="match status" value="1"/>
</dbReference>
<dbReference type="InterPro" id="IPR013079">
    <property type="entry name" value="6Phosfructo_kin"/>
</dbReference>
<reference evidence="6" key="1">
    <citation type="submission" date="2021-01" db="EMBL/GenBank/DDBJ databases">
        <authorList>
            <person name="Corre E."/>
            <person name="Pelletier E."/>
            <person name="Niang G."/>
            <person name="Scheremetjew M."/>
            <person name="Finn R."/>
            <person name="Kale V."/>
            <person name="Holt S."/>
            <person name="Cochrane G."/>
            <person name="Meng A."/>
            <person name="Brown T."/>
            <person name="Cohen L."/>
        </authorList>
    </citation>
    <scope>NUCLEOTIDE SEQUENCE</scope>
    <source>
        <strain evidence="6">NIES-381</strain>
    </source>
</reference>
<dbReference type="InterPro" id="IPR013078">
    <property type="entry name" value="His_Pase_superF_clade-1"/>
</dbReference>
<dbReference type="Pfam" id="PF01591">
    <property type="entry name" value="6PF2K"/>
    <property type="match status" value="1"/>
</dbReference>
<gene>
    <name evidence="5" type="ORF">EGYM00392_LOCUS41222</name>
    <name evidence="6" type="ORF">EGYM00392_LOCUS41223</name>
</gene>
<feature type="compositionally biased region" description="Polar residues" evidence="3">
    <location>
        <begin position="575"/>
        <end position="588"/>
    </location>
</feature>